<protein>
    <submittedName>
        <fullName evidence="6">Lipopolysaccharide transport periplasmic protein LptA</fullName>
    </submittedName>
</protein>
<evidence type="ECO:0000256" key="3">
    <source>
        <dbReference type="ARBA" id="ARBA00022764"/>
    </source>
</evidence>
<evidence type="ECO:0000256" key="4">
    <source>
        <dbReference type="SAM" id="SignalP"/>
    </source>
</evidence>
<proteinExistence type="predicted"/>
<dbReference type="AlphaFoldDB" id="A0AAU8LZM4"/>
<dbReference type="NCBIfam" id="TIGR03002">
    <property type="entry name" value="outer_YhbN_LptA"/>
    <property type="match status" value="1"/>
</dbReference>
<dbReference type="GO" id="GO:0030288">
    <property type="term" value="C:outer membrane-bounded periplasmic space"/>
    <property type="evidence" value="ECO:0007669"/>
    <property type="project" value="TreeGrafter"/>
</dbReference>
<dbReference type="GO" id="GO:0015920">
    <property type="term" value="P:lipopolysaccharide transport"/>
    <property type="evidence" value="ECO:0007669"/>
    <property type="project" value="InterPro"/>
</dbReference>
<evidence type="ECO:0000259" key="5">
    <source>
        <dbReference type="Pfam" id="PF03968"/>
    </source>
</evidence>
<evidence type="ECO:0000256" key="2">
    <source>
        <dbReference type="ARBA" id="ARBA00022729"/>
    </source>
</evidence>
<dbReference type="EMBL" id="CP159373">
    <property type="protein sequence ID" value="XCN74266.1"/>
    <property type="molecule type" value="Genomic_DNA"/>
</dbReference>
<reference evidence="6" key="1">
    <citation type="journal article" date="2024" name="Syst. Appl. Microbiol.">
        <title>First single-strain enrichments of Electrothrix cable bacteria, description of E. aestuarii sp. nov. and E. rattekaaiensis sp. nov., and proposal of a cable bacteria taxonomy following the rules of the SeqCode.</title>
        <authorList>
            <person name="Plum-Jensen L.E."/>
            <person name="Schramm A."/>
            <person name="Marshall I.P.G."/>
        </authorList>
    </citation>
    <scope>NUCLEOTIDE SEQUENCE</scope>
    <source>
        <strain evidence="6">Rat1</strain>
    </source>
</reference>
<name>A0AAU8LZM4_9BACT</name>
<dbReference type="InterPro" id="IPR005653">
    <property type="entry name" value="OstA-like_N"/>
</dbReference>
<dbReference type="GO" id="GO:0001530">
    <property type="term" value="F:lipopolysaccharide binding"/>
    <property type="evidence" value="ECO:0007669"/>
    <property type="project" value="InterPro"/>
</dbReference>
<keyword evidence="2 4" id="KW-0732">Signal</keyword>
<feature type="chain" id="PRO_5043997924" evidence="4">
    <location>
        <begin position="34"/>
        <end position="187"/>
    </location>
</feature>
<sequence>MMRFFLPSARTLLQSVILCGALLLVASSGFCQKDDKPINIEADRMISQEEKNSVVFIGNVDASQGKVTIRTDEMTIYYQPNDPKKPKDQSRQVDKMICVGNVKVTQEDWLGTGDRMDYFADARKVILHGHAKAWQGKNMVSGKTITYFLDEKRSVVERSEAVVGKGGKGKGKKPERIKAVIVPNSDK</sequence>
<accession>A0AAU8LZM4</accession>
<dbReference type="GO" id="GO:0017089">
    <property type="term" value="F:glycolipid transfer activity"/>
    <property type="evidence" value="ECO:0007669"/>
    <property type="project" value="TreeGrafter"/>
</dbReference>
<evidence type="ECO:0000256" key="1">
    <source>
        <dbReference type="ARBA" id="ARBA00022448"/>
    </source>
</evidence>
<dbReference type="GO" id="GO:0009279">
    <property type="term" value="C:cell outer membrane"/>
    <property type="evidence" value="ECO:0007669"/>
    <property type="project" value="TreeGrafter"/>
</dbReference>
<feature type="signal peptide" evidence="4">
    <location>
        <begin position="1"/>
        <end position="33"/>
    </location>
</feature>
<reference evidence="6" key="2">
    <citation type="submission" date="2024-06" db="EMBL/GenBank/DDBJ databases">
        <authorList>
            <person name="Plum-Jensen L.E."/>
            <person name="Schramm A."/>
            <person name="Marshall I.P.G."/>
        </authorList>
    </citation>
    <scope>NUCLEOTIDE SEQUENCE</scope>
    <source>
        <strain evidence="6">Rat1</strain>
    </source>
</reference>
<dbReference type="Pfam" id="PF03968">
    <property type="entry name" value="LptD_N"/>
    <property type="match status" value="1"/>
</dbReference>
<organism evidence="6">
    <name type="scientific">Candidatus Electrothrix aestuarii</name>
    <dbReference type="NCBI Taxonomy" id="3062594"/>
    <lineage>
        <taxon>Bacteria</taxon>
        <taxon>Pseudomonadati</taxon>
        <taxon>Thermodesulfobacteriota</taxon>
        <taxon>Desulfobulbia</taxon>
        <taxon>Desulfobulbales</taxon>
        <taxon>Desulfobulbaceae</taxon>
        <taxon>Candidatus Electrothrix</taxon>
    </lineage>
</organism>
<dbReference type="PANTHER" id="PTHR36504">
    <property type="entry name" value="LIPOPOLYSACCHARIDE EXPORT SYSTEM PROTEIN LPTA"/>
    <property type="match status" value="1"/>
</dbReference>
<gene>
    <name evidence="6" type="primary">lptA</name>
    <name evidence="6" type="ORF">Q3M24_05825</name>
</gene>
<evidence type="ECO:0000313" key="6">
    <source>
        <dbReference type="EMBL" id="XCN74266.1"/>
    </source>
</evidence>
<feature type="domain" description="Organic solvent tolerance-like N-terminal" evidence="5">
    <location>
        <begin position="39"/>
        <end position="152"/>
    </location>
</feature>
<dbReference type="Gene3D" id="2.60.450.10">
    <property type="entry name" value="Lipopolysaccharide (LPS) transport protein A like domain"/>
    <property type="match status" value="1"/>
</dbReference>
<dbReference type="InterPro" id="IPR014340">
    <property type="entry name" value="LptA"/>
</dbReference>
<keyword evidence="1" id="KW-0813">Transport</keyword>
<dbReference type="InterPro" id="IPR052037">
    <property type="entry name" value="LPS_export_LptA"/>
</dbReference>
<keyword evidence="3" id="KW-0574">Periplasm</keyword>
<dbReference type="KEGG" id="eaj:Q3M24_05825"/>
<dbReference type="PANTHER" id="PTHR36504:SF1">
    <property type="entry name" value="LIPOPOLYSACCHARIDE EXPORT SYSTEM PROTEIN LPTA"/>
    <property type="match status" value="1"/>
</dbReference>